<dbReference type="EMBL" id="JAUOZU010000015">
    <property type="protein sequence ID" value="MDO6966110.1"/>
    <property type="molecule type" value="Genomic_DNA"/>
</dbReference>
<evidence type="ECO:0000313" key="3">
    <source>
        <dbReference type="Proteomes" id="UP001174932"/>
    </source>
</evidence>
<dbReference type="InterPro" id="IPR052159">
    <property type="entry name" value="Competence_DNA_uptake"/>
</dbReference>
<evidence type="ECO:0000313" key="2">
    <source>
        <dbReference type="EMBL" id="MDO6966110.1"/>
    </source>
</evidence>
<organism evidence="2 3">
    <name type="scientific">Rhizobium alvei</name>
    <dbReference type="NCBI Taxonomy" id="1132659"/>
    <lineage>
        <taxon>Bacteria</taxon>
        <taxon>Pseudomonadati</taxon>
        <taxon>Pseudomonadota</taxon>
        <taxon>Alphaproteobacteria</taxon>
        <taxon>Hyphomicrobiales</taxon>
        <taxon>Rhizobiaceae</taxon>
        <taxon>Rhizobium/Agrobacterium group</taxon>
        <taxon>Rhizobium</taxon>
    </lineage>
</organism>
<dbReference type="RefSeq" id="WP_304378032.1">
    <property type="nucleotide sequence ID" value="NZ_JAUOZU010000015.1"/>
</dbReference>
<comment type="caution">
    <text evidence="2">The sequence shown here is derived from an EMBL/GenBank/DDBJ whole genome shotgun (WGS) entry which is preliminary data.</text>
</comment>
<evidence type="ECO:0000256" key="1">
    <source>
        <dbReference type="SAM" id="MobiDB-lite"/>
    </source>
</evidence>
<reference evidence="2" key="2">
    <citation type="submission" date="2023-07" db="EMBL/GenBank/DDBJ databases">
        <authorList>
            <person name="Shen H."/>
        </authorList>
    </citation>
    <scope>NUCLEOTIDE SEQUENCE</scope>
    <source>
        <strain evidence="2">TNR-22</strain>
    </source>
</reference>
<feature type="region of interest" description="Disordered" evidence="1">
    <location>
        <begin position="1"/>
        <end position="24"/>
    </location>
</feature>
<keyword evidence="3" id="KW-1185">Reference proteome</keyword>
<reference evidence="2" key="1">
    <citation type="journal article" date="2015" name="Int. J. Syst. Evol. Microbiol.">
        <title>Rhizobium alvei sp. nov., isolated from a freshwater river.</title>
        <authorList>
            <person name="Sheu S.Y."/>
            <person name="Huang H.W."/>
            <person name="Young C.C."/>
            <person name="Chen W.M."/>
        </authorList>
    </citation>
    <scope>NUCLEOTIDE SEQUENCE</scope>
    <source>
        <strain evidence="2">TNR-22</strain>
    </source>
</reference>
<dbReference type="Gene3D" id="3.60.15.10">
    <property type="entry name" value="Ribonuclease Z/Hydroxyacylglutathione hydrolase-like"/>
    <property type="match status" value="1"/>
</dbReference>
<dbReference type="PANTHER" id="PTHR30619:SF1">
    <property type="entry name" value="RECOMBINATION PROTEIN 2"/>
    <property type="match status" value="1"/>
</dbReference>
<proteinExistence type="predicted"/>
<dbReference type="InterPro" id="IPR036866">
    <property type="entry name" value="RibonucZ/Hydroxyglut_hydro"/>
</dbReference>
<protein>
    <recommendedName>
        <fullName evidence="4">Metallo-beta-lactamase domain-containing protein</fullName>
    </recommendedName>
</protein>
<name>A0ABT8YQX4_9HYPH</name>
<accession>A0ABT8YQX4</accession>
<evidence type="ECO:0008006" key="4">
    <source>
        <dbReference type="Google" id="ProtNLM"/>
    </source>
</evidence>
<dbReference type="SUPFAM" id="SSF56281">
    <property type="entry name" value="Metallo-hydrolase/oxidoreductase"/>
    <property type="match status" value="1"/>
</dbReference>
<gene>
    <name evidence="2" type="ORF">Q4481_19295</name>
</gene>
<sequence length="530" mass="58418">MTPKTDDQEDAATPAEEGSDTDPPAFISVRMYRDILGDCFLLRFPDKGRTVHMLIDFGIIQGMPDAKRRAQRIMADIASLTMTIDILVITHEHVDHLSGFYHARDQFQPIEVKELWLAWTEDPRDDYANQLRQARKTALALLEKSYNAFAARGYAETSATPGSQRSSPLDGLRNVMSFAGIGPSSLGASSEATTGGILKALIAKAEKVRYLEPGEDVFALAGLSYVRTYVMGPPRDKTLLRKSNPSKANPEVYALNGAGGDDYLLAAAVGLEEDAVLLDADALQKLKMSLPFGFKNLVALDSKSATIGAQQDPAAQTAFLARYGQAQEEWRRIDVDWLWAAETIALKLDSDTNNTSLVLAFEIGEGKDSRVLLFPGDAQVGNWLSWSNYVWSNGKASGDQGAVTSKVLLEKTVLYKVGHHASHNATLRDQGLELMTHKQLAAMIPVHQKFANESKHWNMPFPSLLRRLEEKTRGRVIRADRSKADMNPVADTVDGALREWENFLSDLDEISDAVGALALEYRLAVPRNEV</sequence>
<dbReference type="PANTHER" id="PTHR30619">
    <property type="entry name" value="DNA INTERNALIZATION/COMPETENCE PROTEIN COMEC/REC2"/>
    <property type="match status" value="1"/>
</dbReference>
<dbReference type="Proteomes" id="UP001174932">
    <property type="component" value="Unassembled WGS sequence"/>
</dbReference>